<keyword evidence="3" id="KW-1185">Reference proteome</keyword>
<reference evidence="2 3" key="1">
    <citation type="submission" date="2015-12" db="EMBL/GenBank/DDBJ databases">
        <title>The genome of Folsomia candida.</title>
        <authorList>
            <person name="Faddeeva A."/>
            <person name="Derks M.F."/>
            <person name="Anvar Y."/>
            <person name="Smit S."/>
            <person name="Van Straalen N."/>
            <person name="Roelofs D."/>
        </authorList>
    </citation>
    <scope>NUCLEOTIDE SEQUENCE [LARGE SCALE GENOMIC DNA]</scope>
    <source>
        <strain evidence="2 3">VU population</strain>
        <tissue evidence="2">Whole body</tissue>
    </source>
</reference>
<sequence length="215" mass="24517">MRKKEYRRWDYNDETEMSMEEQLTLEDHQFDYDHGSDTPTTTSTTTTFSQPNVTLMGTHTQRKKGHRRVRIKEKVQLFCLSMIILLAGFIAGFYIGVRDINNNRDNFNSSAASEKNYPSQNFAYEEITDSSAGSQQNVFLSTSSQEISDTPSSIVPLPPSDINADNIRDILKRMSQKVNGARTSEGKSMAMGIRDLWRSYGLSVRVEQHKTLLTK</sequence>
<evidence type="ECO:0000313" key="2">
    <source>
        <dbReference type="EMBL" id="OXA57363.1"/>
    </source>
</evidence>
<comment type="caution">
    <text evidence="2">The sequence shown here is derived from an EMBL/GenBank/DDBJ whole genome shotgun (WGS) entry which is preliminary data.</text>
</comment>
<evidence type="ECO:0000313" key="3">
    <source>
        <dbReference type="Proteomes" id="UP000198287"/>
    </source>
</evidence>
<evidence type="ECO:0000256" key="1">
    <source>
        <dbReference type="SAM" id="Phobius"/>
    </source>
</evidence>
<accession>A0A226EI50</accession>
<keyword evidence="1" id="KW-0812">Transmembrane</keyword>
<keyword evidence="1" id="KW-1133">Transmembrane helix</keyword>
<dbReference type="OrthoDB" id="5841748at2759"/>
<feature type="transmembrane region" description="Helical" evidence="1">
    <location>
        <begin position="77"/>
        <end position="97"/>
    </location>
</feature>
<organism evidence="2 3">
    <name type="scientific">Folsomia candida</name>
    <name type="common">Springtail</name>
    <dbReference type="NCBI Taxonomy" id="158441"/>
    <lineage>
        <taxon>Eukaryota</taxon>
        <taxon>Metazoa</taxon>
        <taxon>Ecdysozoa</taxon>
        <taxon>Arthropoda</taxon>
        <taxon>Hexapoda</taxon>
        <taxon>Collembola</taxon>
        <taxon>Entomobryomorpha</taxon>
        <taxon>Isotomoidea</taxon>
        <taxon>Isotomidae</taxon>
        <taxon>Proisotominae</taxon>
        <taxon>Folsomia</taxon>
    </lineage>
</organism>
<gene>
    <name evidence="2" type="ORF">Fcan01_07679</name>
</gene>
<dbReference type="AlphaFoldDB" id="A0A226EI50"/>
<name>A0A226EI50_FOLCA</name>
<dbReference type="Proteomes" id="UP000198287">
    <property type="component" value="Unassembled WGS sequence"/>
</dbReference>
<proteinExistence type="predicted"/>
<dbReference type="EMBL" id="LNIX01000003">
    <property type="protein sequence ID" value="OXA57363.1"/>
    <property type="molecule type" value="Genomic_DNA"/>
</dbReference>
<keyword evidence="1" id="KW-0472">Membrane</keyword>
<protein>
    <submittedName>
        <fullName evidence="2">Uncharacterized protein</fullName>
    </submittedName>
</protein>